<dbReference type="GO" id="GO:0008496">
    <property type="term" value="F:mannan endo-1,6-alpha-mannosidase activity"/>
    <property type="evidence" value="ECO:0007669"/>
    <property type="project" value="UniProtKB-UniRule"/>
</dbReference>
<evidence type="ECO:0000313" key="11">
    <source>
        <dbReference type="Proteomes" id="UP000244855"/>
    </source>
</evidence>
<evidence type="ECO:0000313" key="10">
    <source>
        <dbReference type="EMBL" id="PVI00707.1"/>
    </source>
</evidence>
<keyword evidence="11" id="KW-1185">Reference proteome</keyword>
<dbReference type="InterPro" id="IPR014480">
    <property type="entry name" value="Mannan-1_6-alpha_mannosidase"/>
</dbReference>
<organism evidence="10 11">
    <name type="scientific">Periconia macrospinosa</name>
    <dbReference type="NCBI Taxonomy" id="97972"/>
    <lineage>
        <taxon>Eukaryota</taxon>
        <taxon>Fungi</taxon>
        <taxon>Dikarya</taxon>
        <taxon>Ascomycota</taxon>
        <taxon>Pezizomycotina</taxon>
        <taxon>Dothideomycetes</taxon>
        <taxon>Pleosporomycetidae</taxon>
        <taxon>Pleosporales</taxon>
        <taxon>Massarineae</taxon>
        <taxon>Periconiaceae</taxon>
        <taxon>Periconia</taxon>
    </lineage>
</organism>
<evidence type="ECO:0000256" key="3">
    <source>
        <dbReference type="ARBA" id="ARBA00012350"/>
    </source>
</evidence>
<protein>
    <recommendedName>
        <fullName evidence="3 8">Mannan endo-1,6-alpha-mannosidase</fullName>
        <ecNumber evidence="3 8">3.2.1.101</ecNumber>
    </recommendedName>
</protein>
<proteinExistence type="inferred from homology"/>
<feature type="chain" id="PRO_5016090402" description="Mannan endo-1,6-alpha-mannosidase" evidence="9">
    <location>
        <begin position="21"/>
        <end position="413"/>
    </location>
</feature>
<dbReference type="GO" id="GO:0016052">
    <property type="term" value="P:carbohydrate catabolic process"/>
    <property type="evidence" value="ECO:0007669"/>
    <property type="project" value="InterPro"/>
</dbReference>
<dbReference type="Gene3D" id="1.50.10.20">
    <property type="match status" value="1"/>
</dbReference>
<dbReference type="GO" id="GO:0009272">
    <property type="term" value="P:fungal-type cell wall biogenesis"/>
    <property type="evidence" value="ECO:0007669"/>
    <property type="project" value="TreeGrafter"/>
</dbReference>
<keyword evidence="5 8" id="KW-0378">Hydrolase</keyword>
<evidence type="ECO:0000256" key="7">
    <source>
        <dbReference type="ARBA" id="ARBA00023295"/>
    </source>
</evidence>
<evidence type="ECO:0000256" key="1">
    <source>
        <dbReference type="ARBA" id="ARBA00001452"/>
    </source>
</evidence>
<feature type="signal peptide" evidence="9">
    <location>
        <begin position="1"/>
        <end position="20"/>
    </location>
</feature>
<gene>
    <name evidence="10" type="ORF">DM02DRAFT_628308</name>
</gene>
<accession>A0A2V1DRB4</accession>
<dbReference type="OrthoDB" id="4312517at2759"/>
<reference evidence="10 11" key="1">
    <citation type="journal article" date="2018" name="Sci. Rep.">
        <title>Comparative genomics provides insights into the lifestyle and reveals functional heterogeneity of dark septate endophytic fungi.</title>
        <authorList>
            <person name="Knapp D.G."/>
            <person name="Nemeth J.B."/>
            <person name="Barry K."/>
            <person name="Hainaut M."/>
            <person name="Henrissat B."/>
            <person name="Johnson J."/>
            <person name="Kuo A."/>
            <person name="Lim J.H.P."/>
            <person name="Lipzen A."/>
            <person name="Nolan M."/>
            <person name="Ohm R.A."/>
            <person name="Tamas L."/>
            <person name="Grigoriev I.V."/>
            <person name="Spatafora J.W."/>
            <person name="Nagy L.G."/>
            <person name="Kovacs G.M."/>
        </authorList>
    </citation>
    <scope>NUCLEOTIDE SEQUENCE [LARGE SCALE GENOMIC DNA]</scope>
    <source>
        <strain evidence="10 11">DSE2036</strain>
    </source>
</reference>
<evidence type="ECO:0000256" key="2">
    <source>
        <dbReference type="ARBA" id="ARBA00009699"/>
    </source>
</evidence>
<keyword evidence="6" id="KW-0325">Glycoprotein</keyword>
<dbReference type="InterPro" id="IPR005198">
    <property type="entry name" value="Glyco_hydro_76"/>
</dbReference>
<evidence type="ECO:0000256" key="9">
    <source>
        <dbReference type="SAM" id="SignalP"/>
    </source>
</evidence>
<dbReference type="Proteomes" id="UP000244855">
    <property type="component" value="Unassembled WGS sequence"/>
</dbReference>
<dbReference type="EMBL" id="KZ805369">
    <property type="protein sequence ID" value="PVI00707.1"/>
    <property type="molecule type" value="Genomic_DNA"/>
</dbReference>
<evidence type="ECO:0000256" key="5">
    <source>
        <dbReference type="ARBA" id="ARBA00022801"/>
    </source>
</evidence>
<comment type="similarity">
    <text evidence="2 8">Belongs to the glycosyl hydrolase 76 family.</text>
</comment>
<dbReference type="Pfam" id="PF03663">
    <property type="entry name" value="Glyco_hydro_76"/>
    <property type="match status" value="1"/>
</dbReference>
<dbReference type="AlphaFoldDB" id="A0A2V1DRB4"/>
<dbReference type="EC" id="3.2.1.101" evidence="3 8"/>
<dbReference type="STRING" id="97972.A0A2V1DRB4"/>
<dbReference type="PIRSF" id="PIRSF016302">
    <property type="entry name" value="Man_a_manosd"/>
    <property type="match status" value="1"/>
</dbReference>
<dbReference type="PANTHER" id="PTHR12145">
    <property type="entry name" value="MANNAN ENDO-1,6-ALPHA-MANNOSIDASE DCW1"/>
    <property type="match status" value="1"/>
</dbReference>
<dbReference type="PANTHER" id="PTHR12145:SF36">
    <property type="entry name" value="MANNAN ENDO-1,6-ALPHA-MANNOSIDASE DCW1"/>
    <property type="match status" value="1"/>
</dbReference>
<evidence type="ECO:0000256" key="6">
    <source>
        <dbReference type="ARBA" id="ARBA00023180"/>
    </source>
</evidence>
<sequence>MVGIYKSIPLALLLSGSSTALEFDPSKPASALLAQAPEWDNATIGDLGQSAWGLAVLTAVEIGLTEPKDQKWIDLTMGVFNALARRWTSEESICRGGLLAGPGSLQQEKNPSNADLLGKSAFSNANFFLLSARLALYSGDQTFVTWAEKIWEWIEMQLVEKKDWTVDDAEIHFTEDHSAGECSKKDSAWFRGYRDRALLIEGLSVMYNVTSNSSDSKWSAPLASFINATCSDNSECRPSSSSFENTTTDYIIRGCESGATGQCPFDNRSIKGPWIRALSRAAYLAPSLTEKIHKIVGASAAGAASKCRKTNGTDVGCDVLWGKTCNTPDGFCKDQKLPTMEAGGLGEVHSSLQAVQGVLWGSEKDGIKQGSVAVDSWTMEAAKKEERSGAKGIQIPMLMVSSGVLGLSGFFIL</sequence>
<dbReference type="InterPro" id="IPR008928">
    <property type="entry name" value="6-hairpin_glycosidase_sf"/>
</dbReference>
<comment type="catalytic activity">
    <reaction evidence="1 8">
        <text>Random hydrolysis of (1-&gt;6)-alpha-D-mannosidic linkages in unbranched (1-&gt;6)-mannans.</text>
        <dbReference type="EC" id="3.2.1.101"/>
    </reaction>
</comment>
<evidence type="ECO:0000256" key="4">
    <source>
        <dbReference type="ARBA" id="ARBA00022729"/>
    </source>
</evidence>
<evidence type="ECO:0000256" key="8">
    <source>
        <dbReference type="PIRNR" id="PIRNR016302"/>
    </source>
</evidence>
<keyword evidence="4 9" id="KW-0732">Signal</keyword>
<keyword evidence="7 8" id="KW-0326">Glycosidase</keyword>
<name>A0A2V1DRB4_9PLEO</name>
<dbReference type="SUPFAM" id="SSF48208">
    <property type="entry name" value="Six-hairpin glycosidases"/>
    <property type="match status" value="1"/>
</dbReference>